<gene>
    <name evidence="1" type="ORF">CLV44_1041</name>
</gene>
<comment type="caution">
    <text evidence="1">The sequence shown here is derived from an EMBL/GenBank/DDBJ whole genome shotgun (WGS) entry which is preliminary data.</text>
</comment>
<accession>A0A2P8F0Z6</accession>
<organism evidence="1 2">
    <name type="scientific">Marinobacterium halophilum</name>
    <dbReference type="NCBI Taxonomy" id="267374"/>
    <lineage>
        <taxon>Bacteria</taxon>
        <taxon>Pseudomonadati</taxon>
        <taxon>Pseudomonadota</taxon>
        <taxon>Gammaproteobacteria</taxon>
        <taxon>Oceanospirillales</taxon>
        <taxon>Oceanospirillaceae</taxon>
        <taxon>Marinobacterium</taxon>
    </lineage>
</organism>
<name>A0A2P8F0Z6_9GAMM</name>
<evidence type="ECO:0000313" key="2">
    <source>
        <dbReference type="Proteomes" id="UP000242133"/>
    </source>
</evidence>
<dbReference type="PROSITE" id="PS51257">
    <property type="entry name" value="PROKAR_LIPOPROTEIN"/>
    <property type="match status" value="1"/>
</dbReference>
<dbReference type="AlphaFoldDB" id="A0A2P8F0Z6"/>
<proteinExistence type="predicted"/>
<reference evidence="1 2" key="1">
    <citation type="submission" date="2018-03" db="EMBL/GenBank/DDBJ databases">
        <title>Genomic Encyclopedia of Archaeal and Bacterial Type Strains, Phase II (KMG-II): from individual species to whole genera.</title>
        <authorList>
            <person name="Goeker M."/>
        </authorList>
    </citation>
    <scope>NUCLEOTIDE SEQUENCE [LARGE SCALE GENOMIC DNA]</scope>
    <source>
        <strain evidence="1 2">DSM 17586</strain>
    </source>
</reference>
<dbReference type="Proteomes" id="UP000242133">
    <property type="component" value="Unassembled WGS sequence"/>
</dbReference>
<dbReference type="RefSeq" id="WP_106590736.1">
    <property type="nucleotide sequence ID" value="NZ_PYGI01000004.1"/>
</dbReference>
<protein>
    <submittedName>
        <fullName evidence="1">Uncharacterized protein</fullName>
    </submittedName>
</protein>
<keyword evidence="2" id="KW-1185">Reference proteome</keyword>
<dbReference type="EMBL" id="PYGI01000004">
    <property type="protein sequence ID" value="PSL15393.1"/>
    <property type="molecule type" value="Genomic_DNA"/>
</dbReference>
<evidence type="ECO:0000313" key="1">
    <source>
        <dbReference type="EMBL" id="PSL15393.1"/>
    </source>
</evidence>
<sequence>MIKTRMLGFISVLIAIVALAGCASNSKQLVERPDINKPLNENESIIILKRPSKFSLSIINFIVRTESQVIGDLSDGGELIWKTKAENFECIKIENLQLKQVLNLGFYKEDVPAPYKCFFTNPKEILSLNYDFTYPKSRIFRPVAFLPLYKKSPTFDKRSSVAINVNNSIATEAPISLKETLEKYLEEQFGSIVDNSSNKVIDIEILDFKSGNAVQRWFAATKDGSTLAKVKVTISENDKILDEFITAPVISTGGLATVGGDSLIFEEIAEDVYLHTFGLN</sequence>